<dbReference type="EMBL" id="JAGQLN010000012">
    <property type="protein sequence ID" value="MCA9376961.1"/>
    <property type="molecule type" value="Genomic_DNA"/>
</dbReference>
<keyword evidence="1" id="KW-1133">Transmembrane helix</keyword>
<dbReference type="AlphaFoldDB" id="A0A955I1W1"/>
<keyword evidence="1" id="KW-0812">Transmembrane</keyword>
<dbReference type="SUPFAM" id="SSF57603">
    <property type="entry name" value="FnI-like domain"/>
    <property type="match status" value="1"/>
</dbReference>
<keyword evidence="1" id="KW-0472">Membrane</keyword>
<evidence type="ECO:0000256" key="1">
    <source>
        <dbReference type="SAM" id="Phobius"/>
    </source>
</evidence>
<dbReference type="Proteomes" id="UP000741282">
    <property type="component" value="Unassembled WGS sequence"/>
</dbReference>
<evidence type="ECO:0000313" key="3">
    <source>
        <dbReference type="Proteomes" id="UP000741282"/>
    </source>
</evidence>
<evidence type="ECO:0000313" key="2">
    <source>
        <dbReference type="EMBL" id="MCA9376961.1"/>
    </source>
</evidence>
<dbReference type="Gene3D" id="2.10.70.10">
    <property type="entry name" value="Complement Module, domain 1"/>
    <property type="match status" value="1"/>
</dbReference>
<proteinExistence type="predicted"/>
<reference evidence="2" key="2">
    <citation type="journal article" date="2021" name="Microbiome">
        <title>Successional dynamics and alternative stable states in a saline activated sludge microbial community over 9 years.</title>
        <authorList>
            <person name="Wang Y."/>
            <person name="Ye J."/>
            <person name="Ju F."/>
            <person name="Liu L."/>
            <person name="Boyd J.A."/>
            <person name="Deng Y."/>
            <person name="Parks D.H."/>
            <person name="Jiang X."/>
            <person name="Yin X."/>
            <person name="Woodcroft B.J."/>
            <person name="Tyson G.W."/>
            <person name="Hugenholtz P."/>
            <person name="Polz M.F."/>
            <person name="Zhang T."/>
        </authorList>
    </citation>
    <scope>NUCLEOTIDE SEQUENCE</scope>
    <source>
        <strain evidence="2">HKST-UBA17</strain>
    </source>
</reference>
<feature type="transmembrane region" description="Helical" evidence="1">
    <location>
        <begin position="38"/>
        <end position="56"/>
    </location>
</feature>
<sequence length="498" mass="55773">MIENRISTEPYLLRYGNYFIPSCSPGSLGLTIGLWDSLLLRLVFISWIVISLFVYLRIRRIRTYVAVSEPVEFIKKKKNKKSDKNEDPEGEGDKDGLSLISDFAEMFPKFQLSRIMRLIISVTSIWIILLLLLQGPIVEYFNRYAEEKRFNGEIQEFRVRFSKDGVANISLFVDGNPILLRSDKNLLNNTVTGQRKNGAFEGFETYILDDPLLPTCLEGAKVDVFARRQGVYYTLDGSDHYYIRFIGGSPSCQETYINKCVFGGDSIPVGQTISFEDENVVCRCNIDGLSCLGSVVSTEDLDQNVCEYFGELYESGSEFLSQDSCNNCVCDNGVISCTSLECPATSYDLTNSLQIPIYYWFVDEPEPSDVVNITAGRSDEYNVVAYKPFGQSPKTELTLANGRATLIFSTIYSQGVVEAVEVTPLIGNERFPDLARYYSSAIGGYAYGEIIESSQCGQDIPSASTCLRKEVGGLFIECTSKDKEYDICDAVMSTYSVE</sequence>
<comment type="caution">
    <text evidence="2">The sequence shown here is derived from an EMBL/GenBank/DDBJ whole genome shotgun (WGS) entry which is preliminary data.</text>
</comment>
<protein>
    <submittedName>
        <fullName evidence="2">Uncharacterized protein</fullName>
    </submittedName>
</protein>
<name>A0A955I1W1_9BACT</name>
<accession>A0A955I1W1</accession>
<organism evidence="2 3">
    <name type="scientific">Candidatus Dojkabacteria bacterium</name>
    <dbReference type="NCBI Taxonomy" id="2099670"/>
    <lineage>
        <taxon>Bacteria</taxon>
        <taxon>Candidatus Dojkabacteria</taxon>
    </lineage>
</organism>
<gene>
    <name evidence="2" type="ORF">KC685_03520</name>
</gene>
<reference evidence="2" key="1">
    <citation type="submission" date="2020-04" db="EMBL/GenBank/DDBJ databases">
        <authorList>
            <person name="Zhang T."/>
        </authorList>
    </citation>
    <scope>NUCLEOTIDE SEQUENCE</scope>
    <source>
        <strain evidence="2">HKST-UBA17</strain>
    </source>
</reference>
<feature type="transmembrane region" description="Helical" evidence="1">
    <location>
        <begin position="115"/>
        <end position="133"/>
    </location>
</feature>